<dbReference type="RefSeq" id="WP_009196686.1">
    <property type="nucleotide sequence ID" value="NZ_AODQ01000105.1"/>
</dbReference>
<evidence type="ECO:0000313" key="2">
    <source>
        <dbReference type="Proteomes" id="UP000011910"/>
    </source>
</evidence>
<protein>
    <submittedName>
        <fullName evidence="1">Uncharacterized protein</fullName>
    </submittedName>
</protein>
<dbReference type="STRING" id="1279009.ADICEAN_03303"/>
<keyword evidence="2" id="KW-1185">Reference proteome</keyword>
<organism evidence="1 2">
    <name type="scientific">Cesiribacter andamanensis AMV16</name>
    <dbReference type="NCBI Taxonomy" id="1279009"/>
    <lineage>
        <taxon>Bacteria</taxon>
        <taxon>Pseudomonadati</taxon>
        <taxon>Bacteroidota</taxon>
        <taxon>Cytophagia</taxon>
        <taxon>Cytophagales</taxon>
        <taxon>Cesiribacteraceae</taxon>
        <taxon>Cesiribacter</taxon>
    </lineage>
</organism>
<name>M7N2W4_9BACT</name>
<dbReference type="EMBL" id="AODQ01000105">
    <property type="protein sequence ID" value="EMR01566.1"/>
    <property type="molecule type" value="Genomic_DNA"/>
</dbReference>
<dbReference type="PATRIC" id="fig|1279009.4.peg.3347"/>
<proteinExistence type="predicted"/>
<reference evidence="1 2" key="1">
    <citation type="journal article" date="2013" name="Genome Announc.">
        <title>Draft Genome Sequence of Cesiribacter andamanensis Strain AMV16T, Isolated from a Soil Sample from a Mud Volcano in the Andaman Islands, India.</title>
        <authorList>
            <person name="Shivaji S."/>
            <person name="Ara S."/>
            <person name="Begum Z."/>
            <person name="Srinivas T.N."/>
            <person name="Singh A."/>
            <person name="Kumar Pinnaka A."/>
        </authorList>
    </citation>
    <scope>NUCLEOTIDE SEQUENCE [LARGE SCALE GENOMIC DNA]</scope>
    <source>
        <strain evidence="1 2">AMV16</strain>
    </source>
</reference>
<dbReference type="Proteomes" id="UP000011910">
    <property type="component" value="Unassembled WGS sequence"/>
</dbReference>
<evidence type="ECO:0000313" key="1">
    <source>
        <dbReference type="EMBL" id="EMR01566.1"/>
    </source>
</evidence>
<comment type="caution">
    <text evidence="1">The sequence shown here is derived from an EMBL/GenBank/DDBJ whole genome shotgun (WGS) entry which is preliminary data.</text>
</comment>
<dbReference type="InterPro" id="IPR055679">
    <property type="entry name" value="DUF7255"/>
</dbReference>
<dbReference type="OrthoDB" id="981446at2"/>
<sequence>MPAILNRRRIAFKKFLNRYMGLPLTQLQPQLQWDDMADAGLVPALEQLARQLFPHSGARRPEPEPVAIEVRGIALAFDEEISFSHYRFQSLQSPLYNMPFVPQLERYKAYCQFWGDIIGQQESIAISRILRMRALQDFMQDMLPVVYHMPLLRVSVYDQLGPEGQGKNLHEIFSDERTDYYPLVADKITLELETLDAQFFPYY</sequence>
<accession>M7N2W4</accession>
<dbReference type="AlphaFoldDB" id="M7N2W4"/>
<dbReference type="Pfam" id="PF23913">
    <property type="entry name" value="DUF7255"/>
    <property type="match status" value="1"/>
</dbReference>
<gene>
    <name evidence="1" type="ORF">ADICEAN_03303</name>
</gene>